<dbReference type="InterPro" id="IPR013785">
    <property type="entry name" value="Aldolase_TIM"/>
</dbReference>
<dbReference type="SFLD" id="SFLDG01118">
    <property type="entry name" value="activating_enzymes__group_2"/>
    <property type="match status" value="1"/>
</dbReference>
<evidence type="ECO:0000313" key="13">
    <source>
        <dbReference type="Proteomes" id="UP000199409"/>
    </source>
</evidence>
<dbReference type="PANTHER" id="PTHR30352:SF4">
    <property type="entry name" value="PYRUVATE FORMATE-LYASE 2-ACTIVATING ENZYME"/>
    <property type="match status" value="1"/>
</dbReference>
<accession>A0A1H4CI46</accession>
<evidence type="ECO:0000256" key="7">
    <source>
        <dbReference type="ARBA" id="ARBA00023002"/>
    </source>
</evidence>
<dbReference type="Gene3D" id="3.20.20.70">
    <property type="entry name" value="Aldolase class I"/>
    <property type="match status" value="1"/>
</dbReference>
<evidence type="ECO:0000256" key="1">
    <source>
        <dbReference type="ARBA" id="ARBA00001966"/>
    </source>
</evidence>
<evidence type="ECO:0000259" key="11">
    <source>
        <dbReference type="PROSITE" id="PS51918"/>
    </source>
</evidence>
<evidence type="ECO:0000256" key="9">
    <source>
        <dbReference type="ARBA" id="ARBA00023014"/>
    </source>
</evidence>
<dbReference type="PROSITE" id="PS01087">
    <property type="entry name" value="RADICAL_ACTIVATING"/>
    <property type="match status" value="1"/>
</dbReference>
<dbReference type="PROSITE" id="PS00198">
    <property type="entry name" value="4FE4S_FER_1"/>
    <property type="match status" value="1"/>
</dbReference>
<dbReference type="SFLD" id="SFLDS00029">
    <property type="entry name" value="Radical_SAM"/>
    <property type="match status" value="1"/>
</dbReference>
<comment type="similarity">
    <text evidence="2">Belongs to the organic radical-activating enzymes family.</text>
</comment>
<protein>
    <submittedName>
        <fullName evidence="12">Pyruvate formate lyase activating enzyme</fullName>
    </submittedName>
</protein>
<dbReference type="Pfam" id="PF04055">
    <property type="entry name" value="Radical_SAM"/>
    <property type="match status" value="1"/>
</dbReference>
<comment type="cofactor">
    <cofactor evidence="1">
        <name>[4Fe-4S] cluster</name>
        <dbReference type="ChEBI" id="CHEBI:49883"/>
    </cofactor>
</comment>
<reference evidence="12 13" key="1">
    <citation type="submission" date="2016-10" db="EMBL/GenBank/DDBJ databases">
        <authorList>
            <person name="de Groot N.N."/>
        </authorList>
    </citation>
    <scope>NUCLEOTIDE SEQUENCE [LARGE SCALE GENOMIC DNA]</scope>
    <source>
        <strain evidence="12 13">DSM 7343</strain>
    </source>
</reference>
<dbReference type="InterPro" id="IPR012839">
    <property type="entry name" value="Organic_radical_activase"/>
</dbReference>
<evidence type="ECO:0000256" key="3">
    <source>
        <dbReference type="ARBA" id="ARBA00011245"/>
    </source>
</evidence>
<organism evidence="12 13">
    <name type="scientific">Desulfuromusa kysingii</name>
    <dbReference type="NCBI Taxonomy" id="37625"/>
    <lineage>
        <taxon>Bacteria</taxon>
        <taxon>Pseudomonadati</taxon>
        <taxon>Thermodesulfobacteriota</taxon>
        <taxon>Desulfuromonadia</taxon>
        <taxon>Desulfuromonadales</taxon>
        <taxon>Geopsychrobacteraceae</taxon>
        <taxon>Desulfuromusa</taxon>
    </lineage>
</organism>
<dbReference type="InterPro" id="IPR007197">
    <property type="entry name" value="rSAM"/>
</dbReference>
<dbReference type="PANTHER" id="PTHR30352">
    <property type="entry name" value="PYRUVATE FORMATE-LYASE-ACTIVATING ENZYME"/>
    <property type="match status" value="1"/>
</dbReference>
<dbReference type="NCBIfam" id="TIGR02494">
    <property type="entry name" value="PFLE_PFLC"/>
    <property type="match status" value="1"/>
</dbReference>
<dbReference type="Pfam" id="PF00037">
    <property type="entry name" value="Fer4"/>
    <property type="match status" value="1"/>
</dbReference>
<proteinExistence type="inferred from homology"/>
<dbReference type="PIRSF" id="PIRSF000371">
    <property type="entry name" value="PFL_act_enz"/>
    <property type="match status" value="1"/>
</dbReference>
<dbReference type="InterPro" id="IPR040074">
    <property type="entry name" value="BssD/PflA/YjjW"/>
</dbReference>
<dbReference type="SFLD" id="SFLDG01066">
    <property type="entry name" value="organic_radical-activating_enz"/>
    <property type="match status" value="1"/>
</dbReference>
<dbReference type="PROSITE" id="PS51379">
    <property type="entry name" value="4FE4S_FER_2"/>
    <property type="match status" value="2"/>
</dbReference>
<dbReference type="InterPro" id="IPR058240">
    <property type="entry name" value="rSAM_sf"/>
</dbReference>
<dbReference type="GO" id="GO:0051539">
    <property type="term" value="F:4 iron, 4 sulfur cluster binding"/>
    <property type="evidence" value="ECO:0007669"/>
    <property type="project" value="UniProtKB-KW"/>
</dbReference>
<feature type="domain" description="4Fe-4S ferredoxin-type" evidence="10">
    <location>
        <begin position="46"/>
        <end position="75"/>
    </location>
</feature>
<evidence type="ECO:0000256" key="5">
    <source>
        <dbReference type="ARBA" id="ARBA00022691"/>
    </source>
</evidence>
<dbReference type="InterPro" id="IPR034457">
    <property type="entry name" value="Organic_radical-activating"/>
</dbReference>
<evidence type="ECO:0000256" key="6">
    <source>
        <dbReference type="ARBA" id="ARBA00022723"/>
    </source>
</evidence>
<evidence type="ECO:0000313" key="12">
    <source>
        <dbReference type="EMBL" id="SEA59993.1"/>
    </source>
</evidence>
<comment type="subunit">
    <text evidence="3">Monomer.</text>
</comment>
<dbReference type="Gene3D" id="3.30.70.20">
    <property type="match status" value="1"/>
</dbReference>
<keyword evidence="6" id="KW-0479">Metal-binding</keyword>
<dbReference type="GO" id="GO:0016491">
    <property type="term" value="F:oxidoreductase activity"/>
    <property type="evidence" value="ECO:0007669"/>
    <property type="project" value="UniProtKB-KW"/>
</dbReference>
<dbReference type="GO" id="GO:0046872">
    <property type="term" value="F:metal ion binding"/>
    <property type="evidence" value="ECO:0007669"/>
    <property type="project" value="UniProtKB-KW"/>
</dbReference>
<keyword evidence="4" id="KW-0004">4Fe-4S</keyword>
<keyword evidence="8" id="KW-0408">Iron</keyword>
<name>A0A1H4CI46_9BACT</name>
<dbReference type="OrthoDB" id="9782387at2"/>
<dbReference type="SUPFAM" id="SSF54862">
    <property type="entry name" value="4Fe-4S ferredoxins"/>
    <property type="match status" value="1"/>
</dbReference>
<keyword evidence="13" id="KW-1185">Reference proteome</keyword>
<dbReference type="AlphaFoldDB" id="A0A1H4CI46"/>
<keyword evidence="9" id="KW-0411">Iron-sulfur</keyword>
<dbReference type="PROSITE" id="PS51918">
    <property type="entry name" value="RADICAL_SAM"/>
    <property type="match status" value="1"/>
</dbReference>
<dbReference type="RefSeq" id="WP_092349231.1">
    <property type="nucleotide sequence ID" value="NZ_FNQN01000008.1"/>
</dbReference>
<evidence type="ECO:0000256" key="2">
    <source>
        <dbReference type="ARBA" id="ARBA00009777"/>
    </source>
</evidence>
<dbReference type="Proteomes" id="UP000199409">
    <property type="component" value="Unassembled WGS sequence"/>
</dbReference>
<dbReference type="InterPro" id="IPR017900">
    <property type="entry name" value="4Fe4S_Fe_S_CS"/>
</dbReference>
<dbReference type="GO" id="GO:0016829">
    <property type="term" value="F:lyase activity"/>
    <property type="evidence" value="ECO:0007669"/>
    <property type="project" value="UniProtKB-KW"/>
</dbReference>
<feature type="domain" description="4Fe-4S ferredoxin-type" evidence="10">
    <location>
        <begin position="77"/>
        <end position="104"/>
    </location>
</feature>
<evidence type="ECO:0000259" key="10">
    <source>
        <dbReference type="PROSITE" id="PS51379"/>
    </source>
</evidence>
<keyword evidence="5" id="KW-0949">S-adenosyl-L-methionine</keyword>
<gene>
    <name evidence="12" type="ORF">SAMN05660420_02557</name>
</gene>
<dbReference type="InterPro" id="IPR017896">
    <property type="entry name" value="4Fe4S_Fe-S-bd"/>
</dbReference>
<dbReference type="InterPro" id="IPR001989">
    <property type="entry name" value="Radical_activat_CS"/>
</dbReference>
<keyword evidence="7" id="KW-0560">Oxidoreductase</keyword>
<keyword evidence="12" id="KW-0670">Pyruvate</keyword>
<sequence>MQQPLIFDIKRYAINDGPGIRIVIFFKGCPLSCLWCHNPESIALQPQKLFTQNKCIGCGECVRVCPQQACQLTAAGIVTDPQRCDFAGRCAEVCPTLATEISGYHKTVPELLKIIETERTLFDQSGGGVTFSGGEPLLHPNYLSEILDQCGRNQIHRTVDTCGFVSQATLLEVSKRTDLFLYDLKLMDSDKHKAYTGVDNTLILSNLKALAKTGVDIQIRIPLIKGVNSDRENLTATAKFIASLAGEKKAISLLPYHATASHKYQKLGQSYLHDNLKEPDSTELETAIDCFLTHNLVATVGG</sequence>
<dbReference type="EMBL" id="FNQN01000008">
    <property type="protein sequence ID" value="SEA59993.1"/>
    <property type="molecule type" value="Genomic_DNA"/>
</dbReference>
<evidence type="ECO:0000256" key="8">
    <source>
        <dbReference type="ARBA" id="ARBA00023004"/>
    </source>
</evidence>
<dbReference type="SUPFAM" id="SSF102114">
    <property type="entry name" value="Radical SAM enzymes"/>
    <property type="match status" value="1"/>
</dbReference>
<feature type="domain" description="Radical SAM core" evidence="11">
    <location>
        <begin position="15"/>
        <end position="302"/>
    </location>
</feature>
<keyword evidence="12" id="KW-0456">Lyase</keyword>
<evidence type="ECO:0000256" key="4">
    <source>
        <dbReference type="ARBA" id="ARBA00022485"/>
    </source>
</evidence>
<dbReference type="STRING" id="37625.SAMN05660420_02557"/>